<dbReference type="Pfam" id="PF16350">
    <property type="entry name" value="FAO_M"/>
    <property type="match status" value="1"/>
</dbReference>
<dbReference type="Proteomes" id="UP000445696">
    <property type="component" value="Unassembled WGS sequence"/>
</dbReference>
<dbReference type="Gene3D" id="3.30.9.10">
    <property type="entry name" value="D-Amino Acid Oxidase, subunit A, domain 2"/>
    <property type="match status" value="1"/>
</dbReference>
<dbReference type="RefSeq" id="WP_161337549.1">
    <property type="nucleotide sequence ID" value="NZ_JBHSDG010000002.1"/>
</dbReference>
<dbReference type="GO" id="GO:0016491">
    <property type="term" value="F:oxidoreductase activity"/>
    <property type="evidence" value="ECO:0007669"/>
    <property type="project" value="UniProtKB-KW"/>
</dbReference>
<protein>
    <submittedName>
        <fullName evidence="7">FAD-dependent oxidoreductase</fullName>
    </submittedName>
</protein>
<gene>
    <name evidence="7" type="ORF">GQF03_02185</name>
</gene>
<dbReference type="Gene3D" id="3.30.70.1400">
    <property type="entry name" value="Aminomethyltransferase beta-barrel domains"/>
    <property type="match status" value="1"/>
</dbReference>
<feature type="domain" description="FAD dependent oxidoreductase" evidence="3">
    <location>
        <begin position="10"/>
        <end position="365"/>
    </location>
</feature>
<dbReference type="InterPro" id="IPR013977">
    <property type="entry name" value="GcvT_C"/>
</dbReference>
<evidence type="ECO:0000256" key="2">
    <source>
        <dbReference type="ARBA" id="ARBA00023002"/>
    </source>
</evidence>
<keyword evidence="8" id="KW-1185">Reference proteome</keyword>
<proteinExistence type="inferred from homology"/>
<dbReference type="SUPFAM" id="SSF51905">
    <property type="entry name" value="FAD/NAD(P)-binding domain"/>
    <property type="match status" value="1"/>
</dbReference>
<reference evidence="7 8" key="1">
    <citation type="journal article" date="2014" name="Int. J. Syst. Evol. Microbiol.">
        <title>Sneathiella chungangensis sp. nov., isolated from a marine sand, and emended description of the genus Sneathiella.</title>
        <authorList>
            <person name="Siamphan C."/>
            <person name="Kim H."/>
            <person name="Lee J.S."/>
            <person name="Kim W."/>
        </authorList>
    </citation>
    <scope>NUCLEOTIDE SEQUENCE [LARGE SCALE GENOMIC DNA]</scope>
    <source>
        <strain evidence="7 8">KCTC 32476</strain>
    </source>
</reference>
<evidence type="ECO:0000259" key="6">
    <source>
        <dbReference type="Pfam" id="PF16350"/>
    </source>
</evidence>
<evidence type="ECO:0000313" key="7">
    <source>
        <dbReference type="EMBL" id="MZR21133.1"/>
    </source>
</evidence>
<name>A0A845M8S0_9PROT</name>
<dbReference type="OrthoDB" id="7156675at2"/>
<dbReference type="SUPFAM" id="SSF54373">
    <property type="entry name" value="FAD-linked reductases, C-terminal domain"/>
    <property type="match status" value="1"/>
</dbReference>
<evidence type="ECO:0000259" key="3">
    <source>
        <dbReference type="Pfam" id="PF01266"/>
    </source>
</evidence>
<feature type="domain" description="Aminomethyltransferase C-terminal" evidence="5">
    <location>
        <begin position="726"/>
        <end position="808"/>
    </location>
</feature>
<accession>A0A845M8S0</accession>
<dbReference type="InterPro" id="IPR006222">
    <property type="entry name" value="GCVT_N"/>
</dbReference>
<organism evidence="7 8">
    <name type="scientific">Sneathiella chungangensis</name>
    <dbReference type="NCBI Taxonomy" id="1418234"/>
    <lineage>
        <taxon>Bacteria</taxon>
        <taxon>Pseudomonadati</taxon>
        <taxon>Pseudomonadota</taxon>
        <taxon>Alphaproteobacteria</taxon>
        <taxon>Sneathiellales</taxon>
        <taxon>Sneathiellaceae</taxon>
        <taxon>Sneathiella</taxon>
    </lineage>
</organism>
<evidence type="ECO:0000256" key="1">
    <source>
        <dbReference type="ARBA" id="ARBA00008609"/>
    </source>
</evidence>
<sequence length="816" mass="89847">MKELPKTAKAVVIGGGIVGCSTAYHLAKLGWTDTVLLERKKLTSGTTFHAAGLVGQLRSNANITELLGYSVDLYNRLEEETGLGTGWKMNGGLRLACNEARWEEVKRQATTAQSFGLEMQLLSPSEARDLWPLMTVEDVIGAAFLPTDGQANPSDITQALAKGARMAGASIFEDTAVQDIRVEDGKIKGVQTDRGFIECEIVICCAGQWTREFAWRFGVNVPLVPVQHQYIITEAIDGVPRDLPTLRDPDRLTYYKEEVGGLVMGGYEPNPILWALDGIPPDFHYSLLPSDFEHFEPMMKQALGRVPALERAGIKELVNGPESFTPDGNFILGEAPELKNFFVGAGFNAFGIASGGGAGMVLAEWVAKGEPPYDLWAADIRRFGRPHFDTDWIRKRTVEAYGKHYTMAWPLEEHKSGRPYRTSPLYKRLQDAGACFGEKLGWERPNWFADLSSGEVPEDIYSFSRPNWFNAVAREHKAVREAAVLIDQTSFAKFALQGPDAEAALSWIAANDVAKPAGSLTYTQMLNDRGGIECDLTVARIAADDYYIVTGTGFATHDFDWIRRNIPDGMKVTLKDITETMSVQSLMGPEARKILERVTSDDVSNDAFPFGTFKSIKIAGCAVRALRITYVGELGWELHMPVENAAAVYDALMTAGKDLGLVNAGYRAIESCRLEKGYRAWGADIGPDHTPLEAGLGWAAKLKADIDFKGRAALEKQKQTGVKKMFSCFTVEDPDIMLFGRETIYRNGQRVGWLSSGGYGHTIAKSIGYGYIRNAAGVDAEFVRGGDYELDVALTRVPCQVHLGPLYDPKMLRIKI</sequence>
<comment type="similarity">
    <text evidence="1">Belongs to the GcvT family.</text>
</comment>
<dbReference type="InterPro" id="IPR036188">
    <property type="entry name" value="FAD/NAD-bd_sf"/>
</dbReference>
<dbReference type="InterPro" id="IPR032503">
    <property type="entry name" value="FAO_M"/>
</dbReference>
<dbReference type="SUPFAM" id="SSF101790">
    <property type="entry name" value="Aminomethyltransferase beta-barrel domain"/>
    <property type="match status" value="1"/>
</dbReference>
<feature type="domain" description="GCVT N-terminal" evidence="4">
    <location>
        <begin position="425"/>
        <end position="703"/>
    </location>
</feature>
<dbReference type="InterPro" id="IPR027266">
    <property type="entry name" value="TrmE/GcvT-like"/>
</dbReference>
<dbReference type="Pfam" id="PF08669">
    <property type="entry name" value="GCV_T_C"/>
    <property type="match status" value="1"/>
</dbReference>
<evidence type="ECO:0000259" key="5">
    <source>
        <dbReference type="Pfam" id="PF08669"/>
    </source>
</evidence>
<dbReference type="Gene3D" id="3.30.1360.120">
    <property type="entry name" value="Probable tRNA modification gtpase trme, domain 1"/>
    <property type="match status" value="1"/>
</dbReference>
<dbReference type="PANTHER" id="PTHR43757">
    <property type="entry name" value="AMINOMETHYLTRANSFERASE"/>
    <property type="match status" value="1"/>
</dbReference>
<dbReference type="Pfam" id="PF01571">
    <property type="entry name" value="GCV_T"/>
    <property type="match status" value="1"/>
</dbReference>
<evidence type="ECO:0000313" key="8">
    <source>
        <dbReference type="Proteomes" id="UP000445696"/>
    </source>
</evidence>
<keyword evidence="2" id="KW-0560">Oxidoreductase</keyword>
<dbReference type="PANTHER" id="PTHR43757:SF11">
    <property type="entry name" value="SARCOSINE DEHYDROGENASE"/>
    <property type="match status" value="1"/>
</dbReference>
<dbReference type="InterPro" id="IPR028896">
    <property type="entry name" value="GcvT/YgfZ/DmdA"/>
</dbReference>
<dbReference type="SUPFAM" id="SSF103025">
    <property type="entry name" value="Folate-binding domain"/>
    <property type="match status" value="1"/>
</dbReference>
<dbReference type="PROSITE" id="PS51257">
    <property type="entry name" value="PROKAR_LIPOPROTEIN"/>
    <property type="match status" value="1"/>
</dbReference>
<dbReference type="Gene3D" id="2.40.30.110">
    <property type="entry name" value="Aminomethyltransferase beta-barrel domains"/>
    <property type="match status" value="1"/>
</dbReference>
<dbReference type="EMBL" id="WTVA01000001">
    <property type="protein sequence ID" value="MZR21133.1"/>
    <property type="molecule type" value="Genomic_DNA"/>
</dbReference>
<dbReference type="InterPro" id="IPR006076">
    <property type="entry name" value="FAD-dep_OxRdtase"/>
</dbReference>
<dbReference type="Gene3D" id="3.50.50.60">
    <property type="entry name" value="FAD/NAD(P)-binding domain"/>
    <property type="match status" value="1"/>
</dbReference>
<comment type="caution">
    <text evidence="7">The sequence shown here is derived from an EMBL/GenBank/DDBJ whole genome shotgun (WGS) entry which is preliminary data.</text>
</comment>
<evidence type="ECO:0000259" key="4">
    <source>
        <dbReference type="Pfam" id="PF01571"/>
    </source>
</evidence>
<dbReference type="Pfam" id="PF01266">
    <property type="entry name" value="DAO"/>
    <property type="match status" value="1"/>
</dbReference>
<feature type="domain" description="FAD dependent oxidoreductase central" evidence="6">
    <location>
        <begin position="368"/>
        <end position="423"/>
    </location>
</feature>
<dbReference type="InterPro" id="IPR029043">
    <property type="entry name" value="GcvT/YgfZ_C"/>
</dbReference>
<dbReference type="AlphaFoldDB" id="A0A845M8S0"/>